<reference evidence="2" key="1">
    <citation type="journal article" date="2014" name="Front. Microbiol.">
        <title>High frequency of phylogenetically diverse reductive dehalogenase-homologous genes in deep subseafloor sedimentary metagenomes.</title>
        <authorList>
            <person name="Kawai M."/>
            <person name="Futagami T."/>
            <person name="Toyoda A."/>
            <person name="Takaki Y."/>
            <person name="Nishi S."/>
            <person name="Hori S."/>
            <person name="Arai W."/>
            <person name="Tsubouchi T."/>
            <person name="Morono Y."/>
            <person name="Uchiyama I."/>
            <person name="Ito T."/>
            <person name="Fujiyama A."/>
            <person name="Inagaki F."/>
            <person name="Takami H."/>
        </authorList>
    </citation>
    <scope>NUCLEOTIDE SEQUENCE</scope>
    <source>
        <strain evidence="2">Expedition CK06-06</strain>
    </source>
</reference>
<evidence type="ECO:0000313" key="2">
    <source>
        <dbReference type="EMBL" id="GAG11122.1"/>
    </source>
</evidence>
<accession>X0VIU6</accession>
<proteinExistence type="predicted"/>
<dbReference type="AlphaFoldDB" id="X0VIU6"/>
<feature type="non-terminal residue" evidence="2">
    <location>
        <position position="1"/>
    </location>
</feature>
<evidence type="ECO:0000256" key="1">
    <source>
        <dbReference type="SAM" id="MobiDB-lite"/>
    </source>
</evidence>
<organism evidence="2">
    <name type="scientific">marine sediment metagenome</name>
    <dbReference type="NCBI Taxonomy" id="412755"/>
    <lineage>
        <taxon>unclassified sequences</taxon>
        <taxon>metagenomes</taxon>
        <taxon>ecological metagenomes</taxon>
    </lineage>
</organism>
<comment type="caution">
    <text evidence="2">The sequence shown here is derived from an EMBL/GenBank/DDBJ whole genome shotgun (WGS) entry which is preliminary data.</text>
</comment>
<name>X0VIU6_9ZZZZ</name>
<dbReference type="EMBL" id="BARS01026039">
    <property type="protein sequence ID" value="GAG11122.1"/>
    <property type="molecule type" value="Genomic_DNA"/>
</dbReference>
<feature type="region of interest" description="Disordered" evidence="1">
    <location>
        <begin position="11"/>
        <end position="31"/>
    </location>
</feature>
<protein>
    <submittedName>
        <fullName evidence="2">Uncharacterized protein</fullName>
    </submittedName>
</protein>
<gene>
    <name evidence="2" type="ORF">S01H1_41084</name>
</gene>
<sequence length="31" mass="3464">YGCFMPYMKQSGENPSKRGKLKLGTLISQNS</sequence>